<reference evidence="7" key="1">
    <citation type="journal article" date="2018" name="Biotechnol. Bioeng.">
        <title>A reference genome of the Chinese hamster based on a hybrid assembly strategy.</title>
        <authorList>
            <person name="Rupp O."/>
            <person name="MacDonald M.L."/>
            <person name="Li S."/>
            <person name="Dhiman H."/>
            <person name="Polson S."/>
            <person name="Griep S."/>
            <person name="Heffner K."/>
            <person name="Hernandez I."/>
            <person name="Brinkrolf K."/>
            <person name="Jadhav V."/>
            <person name="Samoudi M."/>
            <person name="Hao H."/>
            <person name="Kingham B."/>
            <person name="Goesmann A."/>
            <person name="Betenbaugh M.J."/>
            <person name="Lewis N.E."/>
            <person name="Borth N."/>
            <person name="Lee K.H."/>
        </authorList>
    </citation>
    <scope>NUCLEOTIDE SEQUENCE [LARGE SCALE GENOMIC DNA]</scope>
    <source>
        <strain evidence="7">17A/GY</strain>
    </source>
</reference>
<keyword evidence="3" id="KW-0539">Nucleus</keyword>
<dbReference type="SMART" id="SM01289">
    <property type="entry name" value="PYRIN"/>
    <property type="match status" value="1"/>
</dbReference>
<feature type="compositionally biased region" description="Basic and acidic residues" evidence="4">
    <location>
        <begin position="128"/>
        <end position="147"/>
    </location>
</feature>
<keyword evidence="7" id="KW-1185">Reference proteome</keyword>
<evidence type="ECO:0000256" key="4">
    <source>
        <dbReference type="SAM" id="MobiDB-lite"/>
    </source>
</evidence>
<comment type="similarity">
    <text evidence="2">Belongs to the HIN-200 family.</text>
</comment>
<dbReference type="AlphaFoldDB" id="A0A9J7G2X0"/>
<feature type="compositionally biased region" description="Low complexity" evidence="4">
    <location>
        <begin position="101"/>
        <end position="112"/>
    </location>
</feature>
<dbReference type="InterPro" id="IPR004021">
    <property type="entry name" value="HIN200/IF120x"/>
</dbReference>
<dbReference type="FunFam" id="1.10.533.10:FF:000011">
    <property type="entry name" value="Myeloid cell nuclear differentiation antigen"/>
    <property type="match status" value="1"/>
</dbReference>
<dbReference type="GO" id="GO:0002218">
    <property type="term" value="P:activation of innate immune response"/>
    <property type="evidence" value="ECO:0007669"/>
    <property type="project" value="InterPro"/>
</dbReference>
<reference evidence="8" key="3">
    <citation type="submission" date="2025-08" db="UniProtKB">
        <authorList>
            <consortium name="RefSeq"/>
        </authorList>
    </citation>
    <scope>IDENTIFICATION</scope>
    <source>
        <strain evidence="8">17A/GY</strain>
        <tissue evidence="8">Liver</tissue>
    </source>
</reference>
<dbReference type="Pfam" id="PF02758">
    <property type="entry name" value="PYRIN"/>
    <property type="match status" value="1"/>
</dbReference>
<dbReference type="FunFam" id="2.40.50.140:FF:000105">
    <property type="entry name" value="Myeloid cell nuclear differentiation antigen"/>
    <property type="match status" value="1"/>
</dbReference>
<dbReference type="FunFam" id="2.40.50.140:FF:000500">
    <property type="entry name" value="Interferon-activable protein 202"/>
    <property type="match status" value="1"/>
</dbReference>
<feature type="compositionally biased region" description="Basic and acidic residues" evidence="4">
    <location>
        <begin position="85"/>
        <end position="100"/>
    </location>
</feature>
<evidence type="ECO:0000313" key="8">
    <source>
        <dbReference type="RefSeq" id="XP_027274715.1"/>
    </source>
</evidence>
<organism evidence="7 8">
    <name type="scientific">Cricetulus griseus</name>
    <name type="common">Chinese hamster</name>
    <name type="synonym">Cricetulus barabensis griseus</name>
    <dbReference type="NCBI Taxonomy" id="10029"/>
    <lineage>
        <taxon>Eukaryota</taxon>
        <taxon>Metazoa</taxon>
        <taxon>Chordata</taxon>
        <taxon>Craniata</taxon>
        <taxon>Vertebrata</taxon>
        <taxon>Euteleostomi</taxon>
        <taxon>Mammalia</taxon>
        <taxon>Eutheria</taxon>
        <taxon>Euarchontoglires</taxon>
        <taxon>Glires</taxon>
        <taxon>Rodentia</taxon>
        <taxon>Myomorpha</taxon>
        <taxon>Muroidea</taxon>
        <taxon>Cricetidae</taxon>
        <taxon>Cricetinae</taxon>
        <taxon>Cricetulus</taxon>
    </lineage>
</organism>
<dbReference type="Gene3D" id="2.40.50.140">
    <property type="entry name" value="Nucleic acid-binding proteins"/>
    <property type="match status" value="4"/>
</dbReference>
<accession>A0A9J7G2X0</accession>
<evidence type="ECO:0000256" key="3">
    <source>
        <dbReference type="ARBA" id="ARBA00023242"/>
    </source>
</evidence>
<dbReference type="GeneID" id="100758550"/>
<dbReference type="RefSeq" id="XP_027274715.1">
    <property type="nucleotide sequence ID" value="XM_027418914.2"/>
</dbReference>
<feature type="region of interest" description="Disordered" evidence="4">
    <location>
        <begin position="85"/>
        <end position="180"/>
    </location>
</feature>
<evidence type="ECO:0000256" key="2">
    <source>
        <dbReference type="ARBA" id="ARBA00008647"/>
    </source>
</evidence>
<comment type="subcellular location">
    <subcellularLocation>
        <location evidence="1">Nucleus</location>
    </subcellularLocation>
</comment>
<dbReference type="OrthoDB" id="9622064at2759"/>
<proteinExistence type="inferred from homology"/>
<dbReference type="InterPro" id="IPR011029">
    <property type="entry name" value="DEATH-like_dom_sf"/>
</dbReference>
<dbReference type="CDD" id="cd08305">
    <property type="entry name" value="Pyrin"/>
    <property type="match status" value="1"/>
</dbReference>
<gene>
    <name evidence="8" type="primary">LOC100758550</name>
</gene>
<dbReference type="InterPro" id="IPR004020">
    <property type="entry name" value="DAPIN"/>
</dbReference>
<feature type="compositionally biased region" description="Polar residues" evidence="4">
    <location>
        <begin position="166"/>
        <end position="180"/>
    </location>
</feature>
<dbReference type="PROSITE" id="PS50824">
    <property type="entry name" value="DAPIN"/>
    <property type="match status" value="1"/>
</dbReference>
<evidence type="ECO:0000259" key="5">
    <source>
        <dbReference type="PROSITE" id="PS50824"/>
    </source>
</evidence>
<feature type="domain" description="Pyrin" evidence="5">
    <location>
        <begin position="1"/>
        <end position="87"/>
    </location>
</feature>
<dbReference type="GO" id="GO:0003690">
    <property type="term" value="F:double-stranded DNA binding"/>
    <property type="evidence" value="ECO:0007669"/>
    <property type="project" value="TreeGrafter"/>
</dbReference>
<name>A0A9J7G2X0_CRIGR</name>
<dbReference type="GO" id="GO:0005654">
    <property type="term" value="C:nucleoplasm"/>
    <property type="evidence" value="ECO:0007669"/>
    <property type="project" value="TreeGrafter"/>
</dbReference>
<evidence type="ECO:0000256" key="1">
    <source>
        <dbReference type="ARBA" id="ARBA00004123"/>
    </source>
</evidence>
<dbReference type="Gene3D" id="1.10.533.10">
    <property type="entry name" value="Death Domain, Fas"/>
    <property type="match status" value="1"/>
</dbReference>
<evidence type="ECO:0000259" key="6">
    <source>
        <dbReference type="PROSITE" id="PS50834"/>
    </source>
</evidence>
<dbReference type="PANTHER" id="PTHR12200">
    <property type="entry name" value="INTERFERON-INDUCIBLE PROTEIN AIM2 FAMILY MEMBER"/>
    <property type="match status" value="1"/>
</dbReference>
<feature type="domain" description="HIN-200" evidence="6">
    <location>
        <begin position="383"/>
        <end position="581"/>
    </location>
</feature>
<reference evidence="7" key="2">
    <citation type="journal article" date="2020" name="Biotechnol. Bioeng.">
        <title>Chromosome-scale scaffolds for the Chinese hamster reference genome assembly to facilitate the study of the CHO epigenome.</title>
        <authorList>
            <person name="Hilliard W."/>
            <person name="MacDonald M."/>
            <person name="Lee K.H."/>
        </authorList>
    </citation>
    <scope>NUCLEOTIDE SEQUENCE [LARGE SCALE GENOMIC DNA]</scope>
    <source>
        <strain evidence="7">17A/GY</strain>
    </source>
</reference>
<dbReference type="Proteomes" id="UP001108280">
    <property type="component" value="Chromosome 5"/>
</dbReference>
<dbReference type="FunFam" id="2.40.50.140:FF:000101">
    <property type="entry name" value="Myeloid cell nuclear differentiation antigen"/>
    <property type="match status" value="2"/>
</dbReference>
<dbReference type="PANTHER" id="PTHR12200:SF25">
    <property type="entry name" value="PYRIN AND HIN DOMAIN-CONTAINING PROTEIN 1"/>
    <property type="match status" value="1"/>
</dbReference>
<dbReference type="GO" id="GO:0035458">
    <property type="term" value="P:cellular response to interferon-beta"/>
    <property type="evidence" value="ECO:0007669"/>
    <property type="project" value="InterPro"/>
</dbReference>
<dbReference type="GO" id="GO:0005829">
    <property type="term" value="C:cytosol"/>
    <property type="evidence" value="ECO:0007669"/>
    <property type="project" value="TreeGrafter"/>
</dbReference>
<dbReference type="Pfam" id="PF02760">
    <property type="entry name" value="HIN"/>
    <property type="match status" value="2"/>
</dbReference>
<protein>
    <submittedName>
        <fullName evidence="8">Interferon-activable protein 204 isoform X2</fullName>
    </submittedName>
</protein>
<dbReference type="SUPFAM" id="SSF159141">
    <property type="entry name" value="HIN-2000 domain-like"/>
    <property type="match status" value="4"/>
</dbReference>
<dbReference type="InterPro" id="IPR040205">
    <property type="entry name" value="HIN-200"/>
</dbReference>
<dbReference type="GO" id="GO:0005730">
    <property type="term" value="C:nucleolus"/>
    <property type="evidence" value="ECO:0007669"/>
    <property type="project" value="TreeGrafter"/>
</dbReference>
<dbReference type="InterPro" id="IPR012340">
    <property type="entry name" value="NA-bd_OB-fold"/>
</dbReference>
<evidence type="ECO:0000313" key="7">
    <source>
        <dbReference type="Proteomes" id="UP001108280"/>
    </source>
</evidence>
<feature type="domain" description="HIN-200" evidence="6">
    <location>
        <begin position="179"/>
        <end position="379"/>
    </location>
</feature>
<sequence length="590" mass="66733">MNKYKKIVLIKGFEVMDDYHFRTIKSLLRKELNLTKKMQDDYDRIQISDLMEDTFPKDAGLDKLIEVCQSIKELGDLVQKLKTEKAKVKPKNTQEKKKQETNPATPTSTTSNILASDGGETSTAQKRRNVDKEKTGVKKTKRSEGPDHLPCPGEGTARCQSPGLLVSSSAPSNTSLAKNPNQSTIRGAVLIKDPMIVMVLNATDPFEYESSEHGVKNMFHATVATVDQYFHVKVFNINLKDKFTKENVIIISNYFKLKGTLDINEVSSVMEAGPGQKIEVPNKVIRNANQTPKISDIHKYAAGALVYGLFTLHMKKVNPKNTVYEIKDDTGNIEVIGNGKWYNINCEEGDKLRLFCFQLKTIDKQPKLVCGEHSFIKTLGRGNIPKEPSKEEGHQQGPKEVMVLKVTEPFTYDLIKDLWMFHATVATETEFFRVKVFDLTLKDKFIPKKIISISDYFGANGFLEIHKAACVSDVNVNQTMVISNALKQRANATPKIKDLFSQTKGTYVNGEFMVFTKTERNNFIYYGIEDDTGKMEVVVYGRLTSIKCEPGNKLRLVCFELSSSEDTWQLKSVRHSYMQVINVKKKLHQH</sequence>
<dbReference type="RefSeq" id="XP_016830054.1">
    <property type="nucleotide sequence ID" value="XM_016974565.3"/>
</dbReference>
<dbReference type="PROSITE" id="PS50834">
    <property type="entry name" value="HIN_200"/>
    <property type="match status" value="2"/>
</dbReference>